<feature type="transmembrane region" description="Helical" evidence="6">
    <location>
        <begin position="305"/>
        <end position="323"/>
    </location>
</feature>
<feature type="transmembrane region" description="Helical" evidence="6">
    <location>
        <begin position="371"/>
        <end position="389"/>
    </location>
</feature>
<feature type="transmembrane region" description="Helical" evidence="6">
    <location>
        <begin position="213"/>
        <end position="233"/>
    </location>
</feature>
<gene>
    <name evidence="8" type="ORF">GCM10022223_62510</name>
</gene>
<dbReference type="InterPro" id="IPR011701">
    <property type="entry name" value="MFS"/>
</dbReference>
<dbReference type="InterPro" id="IPR050189">
    <property type="entry name" value="MFS_Efflux_Transporters"/>
</dbReference>
<feature type="transmembrane region" description="Helical" evidence="6">
    <location>
        <begin position="56"/>
        <end position="77"/>
    </location>
</feature>
<evidence type="ECO:0000256" key="5">
    <source>
        <dbReference type="ARBA" id="ARBA00023136"/>
    </source>
</evidence>
<dbReference type="Proteomes" id="UP001501074">
    <property type="component" value="Unassembled WGS sequence"/>
</dbReference>
<dbReference type="SUPFAM" id="SSF103473">
    <property type="entry name" value="MFS general substrate transporter"/>
    <property type="match status" value="1"/>
</dbReference>
<evidence type="ECO:0000256" key="2">
    <source>
        <dbReference type="ARBA" id="ARBA00022475"/>
    </source>
</evidence>
<comment type="caution">
    <text evidence="8">The sequence shown here is derived from an EMBL/GenBank/DDBJ whole genome shotgun (WGS) entry which is preliminary data.</text>
</comment>
<feature type="transmembrane region" description="Helical" evidence="6">
    <location>
        <begin position="253"/>
        <end position="272"/>
    </location>
</feature>
<dbReference type="PANTHER" id="PTHR43124:SF3">
    <property type="entry name" value="CHLORAMPHENICOL EFFLUX PUMP RV0191"/>
    <property type="match status" value="1"/>
</dbReference>
<keyword evidence="4 6" id="KW-1133">Transmembrane helix</keyword>
<feature type="domain" description="Major facilitator superfamily (MFS) profile" evidence="7">
    <location>
        <begin position="9"/>
        <end position="393"/>
    </location>
</feature>
<dbReference type="Pfam" id="PF07690">
    <property type="entry name" value="MFS_1"/>
    <property type="match status" value="1"/>
</dbReference>
<dbReference type="PROSITE" id="PS50850">
    <property type="entry name" value="MFS"/>
    <property type="match status" value="1"/>
</dbReference>
<keyword evidence="3 6" id="KW-0812">Transmembrane</keyword>
<feature type="transmembrane region" description="Helical" evidence="6">
    <location>
        <begin position="279"/>
        <end position="299"/>
    </location>
</feature>
<protein>
    <submittedName>
        <fullName evidence="8">MFS transporter</fullName>
    </submittedName>
</protein>
<evidence type="ECO:0000256" key="6">
    <source>
        <dbReference type="SAM" id="Phobius"/>
    </source>
</evidence>
<evidence type="ECO:0000256" key="3">
    <source>
        <dbReference type="ARBA" id="ARBA00022692"/>
    </source>
</evidence>
<feature type="transmembrane region" description="Helical" evidence="6">
    <location>
        <begin position="109"/>
        <end position="130"/>
    </location>
</feature>
<dbReference type="CDD" id="cd17324">
    <property type="entry name" value="MFS_NepI_like"/>
    <property type="match status" value="1"/>
</dbReference>
<evidence type="ECO:0000313" key="8">
    <source>
        <dbReference type="EMBL" id="GAA3635582.1"/>
    </source>
</evidence>
<feature type="transmembrane region" description="Helical" evidence="6">
    <location>
        <begin position="170"/>
        <end position="192"/>
    </location>
</feature>
<keyword evidence="2" id="KW-1003">Cell membrane</keyword>
<accession>A0ABP7AM91</accession>
<name>A0ABP7AM91_9ACTN</name>
<dbReference type="EMBL" id="BAAAZO010000012">
    <property type="protein sequence ID" value="GAA3635582.1"/>
    <property type="molecule type" value="Genomic_DNA"/>
</dbReference>
<evidence type="ECO:0000256" key="1">
    <source>
        <dbReference type="ARBA" id="ARBA00004651"/>
    </source>
</evidence>
<feature type="transmembrane region" description="Helical" evidence="6">
    <location>
        <begin position="84"/>
        <end position="103"/>
    </location>
</feature>
<evidence type="ECO:0000256" key="4">
    <source>
        <dbReference type="ARBA" id="ARBA00022989"/>
    </source>
</evidence>
<sequence>MTSLRRNAALLALALGGFAIGLTEFAAMGLLPQVAQDLLPEQYAHSPEQAIGQAGWLISAYALGVVAGAPAIAALSARLPRKRLVTMLLAWFVVGTAASALAPTFELALAGRFLAGIPHGAYFGAAGLLASRLLGPGSHARGFSLVIAGLTVANVVGVPAITFLGQISNWRVANLAVSAAFALTLAAVLALVPEVGGSGPASPRAELASLRSGQVWLVALIASVGFAGFLAVYTYAAPVTTVVAGLSESTVPWVLATAGVGMTVGNVLGGVAADRNLRLSLIGGFTAVLAAGAFFWVVARTPLGLFAGIFLVGATSMFLSPALQARLIQVAPGAQLMGAAVSQSAMNVANSLGAWLGGLVIAQGLGYLSPAVVGIALAALGLALTVVNLRRPVERADQAVVVAGAPAV</sequence>
<dbReference type="InterPro" id="IPR036259">
    <property type="entry name" value="MFS_trans_sf"/>
</dbReference>
<proteinExistence type="predicted"/>
<dbReference type="Gene3D" id="1.20.1250.20">
    <property type="entry name" value="MFS general substrate transporter like domains"/>
    <property type="match status" value="2"/>
</dbReference>
<feature type="transmembrane region" description="Helical" evidence="6">
    <location>
        <begin position="344"/>
        <end position="365"/>
    </location>
</feature>
<comment type="subcellular location">
    <subcellularLocation>
        <location evidence="1">Cell membrane</location>
        <topology evidence="1">Multi-pass membrane protein</topology>
    </subcellularLocation>
</comment>
<evidence type="ECO:0000259" key="7">
    <source>
        <dbReference type="PROSITE" id="PS50850"/>
    </source>
</evidence>
<dbReference type="RefSeq" id="WP_231488739.1">
    <property type="nucleotide sequence ID" value="NZ_BAAAZO010000012.1"/>
</dbReference>
<keyword evidence="5 6" id="KW-0472">Membrane</keyword>
<dbReference type="PANTHER" id="PTHR43124">
    <property type="entry name" value="PURINE EFFLUX PUMP PBUE"/>
    <property type="match status" value="1"/>
</dbReference>
<reference evidence="9" key="1">
    <citation type="journal article" date="2019" name="Int. J. Syst. Evol. Microbiol.">
        <title>The Global Catalogue of Microorganisms (GCM) 10K type strain sequencing project: providing services to taxonomists for standard genome sequencing and annotation.</title>
        <authorList>
            <consortium name="The Broad Institute Genomics Platform"/>
            <consortium name="The Broad Institute Genome Sequencing Center for Infectious Disease"/>
            <person name="Wu L."/>
            <person name="Ma J."/>
        </authorList>
    </citation>
    <scope>NUCLEOTIDE SEQUENCE [LARGE SCALE GENOMIC DNA]</scope>
    <source>
        <strain evidence="9">JCM 16902</strain>
    </source>
</reference>
<dbReference type="InterPro" id="IPR020846">
    <property type="entry name" value="MFS_dom"/>
</dbReference>
<organism evidence="8 9">
    <name type="scientific">Kineosporia mesophila</name>
    <dbReference type="NCBI Taxonomy" id="566012"/>
    <lineage>
        <taxon>Bacteria</taxon>
        <taxon>Bacillati</taxon>
        <taxon>Actinomycetota</taxon>
        <taxon>Actinomycetes</taxon>
        <taxon>Kineosporiales</taxon>
        <taxon>Kineosporiaceae</taxon>
        <taxon>Kineosporia</taxon>
    </lineage>
</organism>
<feature type="transmembrane region" description="Helical" evidence="6">
    <location>
        <begin position="142"/>
        <end position="164"/>
    </location>
</feature>
<keyword evidence="9" id="KW-1185">Reference proteome</keyword>
<evidence type="ECO:0000313" key="9">
    <source>
        <dbReference type="Proteomes" id="UP001501074"/>
    </source>
</evidence>